<dbReference type="PANTHER" id="PTHR21266">
    <property type="entry name" value="IRON-SULFUR DOMAIN CONTAINING PROTEIN"/>
    <property type="match status" value="1"/>
</dbReference>
<protein>
    <recommendedName>
        <fullName evidence="2">Vanillate O-demethylase oxygenase-like C-terminal catalytic domain-containing protein</fullName>
    </recommendedName>
</protein>
<name>A0A382DDL0_9ZZZZ</name>
<organism evidence="3">
    <name type="scientific">marine metagenome</name>
    <dbReference type="NCBI Taxonomy" id="408172"/>
    <lineage>
        <taxon>unclassified sequences</taxon>
        <taxon>metagenomes</taxon>
        <taxon>ecological metagenomes</taxon>
    </lineage>
</organism>
<dbReference type="InterPro" id="IPR044043">
    <property type="entry name" value="VanA_C_cat"/>
</dbReference>
<dbReference type="PANTHER" id="PTHR21266:SF60">
    <property type="entry name" value="3-KETOSTEROID-9-ALPHA-MONOOXYGENASE, OXYGENASE COMPONENT"/>
    <property type="match status" value="1"/>
</dbReference>
<dbReference type="InterPro" id="IPR050584">
    <property type="entry name" value="Cholesterol_7-desaturase"/>
</dbReference>
<dbReference type="GO" id="GO:0016491">
    <property type="term" value="F:oxidoreductase activity"/>
    <property type="evidence" value="ECO:0007669"/>
    <property type="project" value="UniProtKB-KW"/>
</dbReference>
<dbReference type="EMBL" id="UINC01038696">
    <property type="protein sequence ID" value="SVB36074.1"/>
    <property type="molecule type" value="Genomic_DNA"/>
</dbReference>
<evidence type="ECO:0000259" key="2">
    <source>
        <dbReference type="Pfam" id="PF19112"/>
    </source>
</evidence>
<gene>
    <name evidence="3" type="ORF">METZ01_LOCUS188928</name>
</gene>
<accession>A0A382DDL0</accession>
<dbReference type="SUPFAM" id="SSF55961">
    <property type="entry name" value="Bet v1-like"/>
    <property type="match status" value="1"/>
</dbReference>
<proteinExistence type="predicted"/>
<evidence type="ECO:0000313" key="3">
    <source>
        <dbReference type="EMBL" id="SVB36074.1"/>
    </source>
</evidence>
<dbReference type="AlphaFoldDB" id="A0A382DDL0"/>
<evidence type="ECO:0000256" key="1">
    <source>
        <dbReference type="ARBA" id="ARBA00023002"/>
    </source>
</evidence>
<keyword evidence="1" id="KW-0560">Oxidoreductase</keyword>
<dbReference type="Gene3D" id="3.90.380.10">
    <property type="entry name" value="Naphthalene 1,2-dioxygenase Alpha Subunit, Chain A, domain 1"/>
    <property type="match status" value="1"/>
</dbReference>
<reference evidence="3" key="1">
    <citation type="submission" date="2018-05" db="EMBL/GenBank/DDBJ databases">
        <authorList>
            <person name="Lanie J.A."/>
            <person name="Ng W.-L."/>
            <person name="Kazmierczak K.M."/>
            <person name="Andrzejewski T.M."/>
            <person name="Davidsen T.M."/>
            <person name="Wayne K.J."/>
            <person name="Tettelin H."/>
            <person name="Glass J.I."/>
            <person name="Rusch D."/>
            <person name="Podicherti R."/>
            <person name="Tsui H.-C.T."/>
            <person name="Winkler M.E."/>
        </authorList>
    </citation>
    <scope>NUCLEOTIDE SEQUENCE</scope>
</reference>
<sequence>MLRLETRMPERRCSDPVLENLWHPVAAIPDVRERGPITTQLLGEKLVISGQAGEEIVVSELPDVGIGGPAVEGSRAPSLPVLESFGFVWTSLGSPPETLFDIPEFHEPDRWYENSGSFGVHTSAGRVVENFLDLAHFPFVHEGYLGERPYTEVKEYSVGIDNGEIWATGCEFYQPIAAVSATDGQVTKYSYRLAHPFCPLLYKTSPLDPERFDVIGIFVQPMTEVQTCAHQFLCLLDETNDDATIKRFQAVIFGQDKPILENQVPKRLPLEPRAETPIKADKTSIQYRRWLTELGVSYGVLRDETKQAVTAKEEVQ</sequence>
<feature type="domain" description="Vanillate O-demethylase oxygenase-like C-terminal catalytic" evidence="2">
    <location>
        <begin position="120"/>
        <end position="294"/>
    </location>
</feature>
<dbReference type="Pfam" id="PF19112">
    <property type="entry name" value="VanA_C"/>
    <property type="match status" value="1"/>
</dbReference>